<dbReference type="EMBL" id="DVND01000184">
    <property type="protein sequence ID" value="HIU49157.1"/>
    <property type="molecule type" value="Genomic_DNA"/>
</dbReference>
<dbReference type="Gene3D" id="2.60.120.560">
    <property type="entry name" value="Exo-inulinase, domain 1"/>
    <property type="match status" value="1"/>
</dbReference>
<name>A0A9D1LWB6_9FIRM</name>
<feature type="chain" id="PRO_5038736311" evidence="2">
    <location>
        <begin position="23"/>
        <end position="1583"/>
    </location>
</feature>
<protein>
    <submittedName>
        <fullName evidence="4">Heparinase II/III family protein</fullName>
    </submittedName>
</protein>
<dbReference type="Gene3D" id="1.50.10.100">
    <property type="entry name" value="Chondroitin AC/alginate lyase"/>
    <property type="match status" value="1"/>
</dbReference>
<dbReference type="Pfam" id="PF07940">
    <property type="entry name" value="Hepar_II_III_C"/>
    <property type="match status" value="1"/>
</dbReference>
<feature type="domain" description="Heparinase II/III-like C-terminal" evidence="3">
    <location>
        <begin position="1347"/>
        <end position="1503"/>
    </location>
</feature>
<dbReference type="PANTHER" id="PTHR38045:SF1">
    <property type="entry name" value="HEPARINASE II_III-LIKE PROTEIN"/>
    <property type="match status" value="1"/>
</dbReference>
<organism evidence="4 5">
    <name type="scientific">Candidatus Avimonoglobus intestinipullorum</name>
    <dbReference type="NCBI Taxonomy" id="2840699"/>
    <lineage>
        <taxon>Bacteria</taxon>
        <taxon>Bacillati</taxon>
        <taxon>Bacillota</taxon>
        <taxon>Clostridia</taxon>
        <taxon>Eubacteriales</taxon>
        <taxon>Candidatus Avimonoglobus</taxon>
    </lineage>
</organism>
<reference evidence="4" key="2">
    <citation type="journal article" date="2021" name="PeerJ">
        <title>Extensive microbial diversity within the chicken gut microbiome revealed by metagenomics and culture.</title>
        <authorList>
            <person name="Gilroy R."/>
            <person name="Ravi A."/>
            <person name="Getino M."/>
            <person name="Pursley I."/>
            <person name="Horton D.L."/>
            <person name="Alikhan N.F."/>
            <person name="Baker D."/>
            <person name="Gharbi K."/>
            <person name="Hall N."/>
            <person name="Watson M."/>
            <person name="Adriaenssens E.M."/>
            <person name="Foster-Nyarko E."/>
            <person name="Jarju S."/>
            <person name="Secka A."/>
            <person name="Antonio M."/>
            <person name="Oren A."/>
            <person name="Chaudhuri R.R."/>
            <person name="La Ragione R."/>
            <person name="Hildebrand F."/>
            <person name="Pallen M.J."/>
        </authorList>
    </citation>
    <scope>NUCLEOTIDE SEQUENCE</scope>
    <source>
        <strain evidence="4">ChiSjej4B22-9803</strain>
    </source>
</reference>
<evidence type="ECO:0000256" key="1">
    <source>
        <dbReference type="ARBA" id="ARBA00004196"/>
    </source>
</evidence>
<proteinExistence type="predicted"/>
<dbReference type="GO" id="GO:0030313">
    <property type="term" value="C:cell envelope"/>
    <property type="evidence" value="ECO:0007669"/>
    <property type="project" value="UniProtKB-SubCell"/>
</dbReference>
<evidence type="ECO:0000313" key="4">
    <source>
        <dbReference type="EMBL" id="HIU49157.1"/>
    </source>
</evidence>
<comment type="subcellular location">
    <subcellularLocation>
        <location evidence="1">Cell envelope</location>
    </subcellularLocation>
</comment>
<sequence length="1583" mass="174790">MKNRLISALLCVMLLSGIPCPAALSEELTAKTDRAVDFSEITYIGDTVGGIGGLAADALSAEIVAGGNDLSFNLDYDKNTVQIFTFQFYPTDHFSGLGLYVRGNDFYFNRITVEPEQIEPGTWQQIKAIVYVDNRMEIYINGRLFRSMEDTRINEGNAALRFSPVSTTPGDVIGYMHAPHYIAVAADTRPYVYCSITDGTYSRSMLEKVYVDTLVSGAEIELLCVSIDGKLYEEYNSGQAVVNLSTLPAGNHVINVYATNNLGETAQHNITVTVTGSPQAAPVQGTYTGMGPLKINALDSFEALSAVGSGGGVVSGIGGKPAADNSLELTPVHADTESTPVSFLLYEAGAQQKNCTVTFEVYPVSGIEDVRLYARSADAFLFNAVRIQASALAAERWNRVTVHITPGKKMDVYVNDVFYKRIVDTKTSSMKTAFRIEPFYTAGAADAVIYLDEVQVAEGHSVVPALELERYTLSGNQILNYNNACVLDMLNASLYHGTQIEMRDHSGNEITDLLTLIEQGFQLLVYDNELLTGHYYCGGELLATNPRISCDGGKAVFAVNITNSGSHPDKLAAVLAAYDDAGQLLSVKMSRFNNPGTYVKEVSMDVPEGYSVLKGYIWKNIETMELMIYPAQYKKPSGQVETVTDVEVMGTAVLLNNDFEDAQSASVIHEMTVTAKSNAAAIKSEAGNSYLYLDQTSSSDDMHLDTNYTTELNNLVMQADFRFDKWGSDIYPAILRDTVSNTERQDLSVGIISRKNDNTGVLKLSDGTAYEFARGRWYNLAAAFDMKSRTFDFYVDYALVAENVPFSNSRFVTPRFSRIWINGNKNAQLSLDNYRVYESKTPLTDISALDSDWVPVMPDGTRAQRLLEGRTAICTASGVVYADGTKETTGYPVYSEGEWYVSRAAAEKLIGSLPSFYQNVEAIPVKAAAAAVGLHVYEDTENHLIVFSEHKIEPDEGLLAAAGTYMKGVMPSAAEIRSNFEKTNEAHPRILATAADFARIKEDIAADAEFSDWNDTILAEADRYLGEPVSTYHYGTQENILEVVREFKQKMLYWGYAWQITGDRKYPDAAWEELHAVCGFPDWDPDHTIDTGEALFAAAIGYDWMYDAFTAQQRAYIEAGTYRLGIEPIRRAYYGQLHVNQRFGVLSGGNFVCDTTNFNGVVNGGMVAAALAFADIYPDACFDAASKAIQSIGYMLPGFEPDGGWIEGANYWDYVTQYLAHMVGALSTACGTDYGLLGYPGVRLTPYYAIYLDSWQGLNNFSDCSGGWSWNAPQFSFFGKYLGEKAFTYTRYNAITNRSRTPSVFDMLWYDSTARTEKPELALDYSADGLDMVSVRESWDDYNGMNFGAHGGKNNVYHGHYDGGNWIFDILGVRWATDLGPDMATYQGTPMSAVYRGRAQGHNMLVFNPDTQEDFVWESNTPLFRFESTPNAAIAVYDNSEGYSRWCSQVTRGFYIGDNRRSLTVRDEFTVLEPNTAVYWNMHTDAEIEIQGNSAILTQNGKKLRIDFCTNAADFELIAAADEPIEGTFADTSHMESDADKNKLMLKLTAGGACYIEAKLYPDGEPAAESGMRNTPISQWELP</sequence>
<evidence type="ECO:0000313" key="5">
    <source>
        <dbReference type="Proteomes" id="UP000824111"/>
    </source>
</evidence>
<dbReference type="PANTHER" id="PTHR38045">
    <property type="entry name" value="CHROMOSOME 1, WHOLE GENOME SHOTGUN SEQUENCE"/>
    <property type="match status" value="1"/>
</dbReference>
<dbReference type="InterPro" id="IPR012480">
    <property type="entry name" value="Hepar_II_III_C"/>
</dbReference>
<dbReference type="Proteomes" id="UP000824111">
    <property type="component" value="Unassembled WGS sequence"/>
</dbReference>
<dbReference type="InterPro" id="IPR008929">
    <property type="entry name" value="Chondroitin_lyas"/>
</dbReference>
<evidence type="ECO:0000259" key="3">
    <source>
        <dbReference type="Pfam" id="PF07940"/>
    </source>
</evidence>
<dbReference type="GO" id="GO:0016829">
    <property type="term" value="F:lyase activity"/>
    <property type="evidence" value="ECO:0007669"/>
    <property type="project" value="InterPro"/>
</dbReference>
<comment type="caution">
    <text evidence="4">The sequence shown here is derived from an EMBL/GenBank/DDBJ whole genome shotgun (WGS) entry which is preliminary data.</text>
</comment>
<dbReference type="Gene3D" id="2.70.98.70">
    <property type="match status" value="1"/>
</dbReference>
<dbReference type="SUPFAM" id="SSF48230">
    <property type="entry name" value="Chondroitin AC/alginate lyase"/>
    <property type="match status" value="1"/>
</dbReference>
<reference evidence="4" key="1">
    <citation type="submission" date="2020-10" db="EMBL/GenBank/DDBJ databases">
        <authorList>
            <person name="Gilroy R."/>
        </authorList>
    </citation>
    <scope>NUCLEOTIDE SEQUENCE</scope>
    <source>
        <strain evidence="4">ChiSjej4B22-9803</strain>
    </source>
</reference>
<evidence type="ECO:0000256" key="2">
    <source>
        <dbReference type="SAM" id="SignalP"/>
    </source>
</evidence>
<gene>
    <name evidence="4" type="ORF">IAB04_07305</name>
</gene>
<keyword evidence="2" id="KW-0732">Signal</keyword>
<accession>A0A9D1LWB6</accession>
<feature type="signal peptide" evidence="2">
    <location>
        <begin position="1"/>
        <end position="22"/>
    </location>
</feature>